<dbReference type="PATRIC" id="fig|29343.3.peg.1321"/>
<name>A0A078KTH2_9FIRM</name>
<reference evidence="2" key="1">
    <citation type="submission" date="2014-07" db="EMBL/GenBank/DDBJ databases">
        <authorList>
            <person name="Wibberg D."/>
        </authorList>
    </citation>
    <scope>NUCLEOTIDE SEQUENCE [LARGE SCALE GENOMIC DNA]</scope>
    <source>
        <strain evidence="2">DG5</strain>
    </source>
</reference>
<proteinExistence type="predicted"/>
<accession>A0A078KTH2</accession>
<dbReference type="HOGENOM" id="CLU_2732867_0_0_9"/>
<sequence>MEDSGGLRSSYSRLCNPYILKFSIRANGLQVKTEIKCRIWYLVSVLKLNSSREGELLQKDISLIFIDGKAS</sequence>
<dbReference type="EMBL" id="LM995447">
    <property type="protein sequence ID" value="CDZ24369.1"/>
    <property type="molecule type" value="Genomic_DNA"/>
</dbReference>
<keyword evidence="2" id="KW-1185">Reference proteome</keyword>
<evidence type="ECO:0000313" key="1">
    <source>
        <dbReference type="EMBL" id="CDZ24369.1"/>
    </source>
</evidence>
<dbReference type="Proteomes" id="UP000032431">
    <property type="component" value="Chromosome I"/>
</dbReference>
<evidence type="ECO:0000313" key="2">
    <source>
        <dbReference type="Proteomes" id="UP000032431"/>
    </source>
</evidence>
<dbReference type="AlphaFoldDB" id="A0A078KTH2"/>
<dbReference type="KEGG" id="ccel:CCDG5_1255"/>
<organism evidence="1 2">
    <name type="scientific">[Clostridium] cellulosi</name>
    <dbReference type="NCBI Taxonomy" id="29343"/>
    <lineage>
        <taxon>Bacteria</taxon>
        <taxon>Bacillati</taxon>
        <taxon>Bacillota</taxon>
        <taxon>Clostridia</taxon>
        <taxon>Eubacteriales</taxon>
        <taxon>Oscillospiraceae</taxon>
        <taxon>Oscillospiraceae incertae sedis</taxon>
    </lineage>
</organism>
<gene>
    <name evidence="1" type="ORF">CCDG5_1255</name>
</gene>
<protein>
    <submittedName>
        <fullName evidence="1">Uncharacterized protein</fullName>
    </submittedName>
</protein>